<dbReference type="PANTHER" id="PTHR37916">
    <property type="entry name" value="CHITIN-BINDING TYPE-4 DOMAIN-CONTAINING PROTEIN"/>
    <property type="match status" value="1"/>
</dbReference>
<name>K1RUS4_MAGGI</name>
<dbReference type="Pfam" id="PF03067">
    <property type="entry name" value="LPMO_10"/>
    <property type="match status" value="1"/>
</dbReference>
<proteinExistence type="predicted"/>
<accession>K1RUS4</accession>
<dbReference type="EMBL" id="JH819182">
    <property type="protein sequence ID" value="EKC38461.1"/>
    <property type="molecule type" value="Genomic_DNA"/>
</dbReference>
<gene>
    <name evidence="1" type="ORF">CGI_10028077</name>
</gene>
<dbReference type="PANTHER" id="PTHR37916:SF2">
    <property type="entry name" value="CHITIN-BINDING TYPE-4 DOMAIN-CONTAINING PROTEIN"/>
    <property type="match status" value="1"/>
</dbReference>
<dbReference type="InParanoid" id="K1RUS4"/>
<dbReference type="HOGENOM" id="CLU_518062_0_0_1"/>
<sequence length="541" mass="61667">MQRGEMDITHSGSATCFRHGAPCGGQNASSGPYETYTGGQQVFIKWLQNFNHYEIGFPGFMDISLASYNSDDWQVLAFAPDEYVYNQDHQQNYTAFVVLPNQECEHCVLRARYESHKAGEQTFYQCADITIKKSEDYVSRSRDPDTALLQHAEYEKAYKKYNVITQGTGNDVNYDVSLRGFAYSPFDQDVMFIVNVTLDGRIHPFGKFNFRVDSANKYRSGREKEATRKPLASGFVLDSLVTVNYWNNLVVMYNSEGDYDKPTPMLAEFDTHQGTMQTSEIADFDGSPINALLSNLNDTYYTFSIENAGSKGYNFVVGQLYLIKNTLPYRFRKLISSGPEPLYVNYQWAELDVERQQLFVLMGNENTPNKLLAKLYTYDLKKMVLSSVVDLSVEMNAYMSFHYYRKTGMIYAVSPGIFYTLRYPRYDLIEVNPTTGKVTRSTRISDWGCFRGYFGGAVFDGLDQDTGILYHVMSMQDTNADVIASIDVTSGKVTFSQMTNLKHIIDRTTSFRAHAAASWGVCSLFTYKWKTRGFEGRPVWS</sequence>
<protein>
    <submittedName>
        <fullName evidence="1">Uncharacterized protein</fullName>
    </submittedName>
</protein>
<evidence type="ECO:0000313" key="1">
    <source>
        <dbReference type="EMBL" id="EKC38461.1"/>
    </source>
</evidence>
<dbReference type="AlphaFoldDB" id="K1RUS4"/>
<dbReference type="InterPro" id="IPR004302">
    <property type="entry name" value="Cellulose/chitin-bd_N"/>
</dbReference>
<organism evidence="1">
    <name type="scientific">Magallana gigas</name>
    <name type="common">Pacific oyster</name>
    <name type="synonym">Crassostrea gigas</name>
    <dbReference type="NCBI Taxonomy" id="29159"/>
    <lineage>
        <taxon>Eukaryota</taxon>
        <taxon>Metazoa</taxon>
        <taxon>Spiralia</taxon>
        <taxon>Lophotrochozoa</taxon>
        <taxon>Mollusca</taxon>
        <taxon>Bivalvia</taxon>
        <taxon>Autobranchia</taxon>
        <taxon>Pteriomorphia</taxon>
        <taxon>Ostreida</taxon>
        <taxon>Ostreoidea</taxon>
        <taxon>Ostreidae</taxon>
        <taxon>Magallana</taxon>
    </lineage>
</organism>
<reference evidence="1" key="1">
    <citation type="journal article" date="2012" name="Nature">
        <title>The oyster genome reveals stress adaptation and complexity of shell formation.</title>
        <authorList>
            <person name="Zhang G."/>
            <person name="Fang X."/>
            <person name="Guo X."/>
            <person name="Li L."/>
            <person name="Luo R."/>
            <person name="Xu F."/>
            <person name="Yang P."/>
            <person name="Zhang L."/>
            <person name="Wang X."/>
            <person name="Qi H."/>
            <person name="Xiong Z."/>
            <person name="Que H."/>
            <person name="Xie Y."/>
            <person name="Holland P.W."/>
            <person name="Paps J."/>
            <person name="Zhu Y."/>
            <person name="Wu F."/>
            <person name="Chen Y."/>
            <person name="Wang J."/>
            <person name="Peng C."/>
            <person name="Meng J."/>
            <person name="Yang L."/>
            <person name="Liu J."/>
            <person name="Wen B."/>
            <person name="Zhang N."/>
            <person name="Huang Z."/>
            <person name="Zhu Q."/>
            <person name="Feng Y."/>
            <person name="Mount A."/>
            <person name="Hedgecock D."/>
            <person name="Xu Z."/>
            <person name="Liu Y."/>
            <person name="Domazet-Loso T."/>
            <person name="Du Y."/>
            <person name="Sun X."/>
            <person name="Zhang S."/>
            <person name="Liu B."/>
            <person name="Cheng P."/>
            <person name="Jiang X."/>
            <person name="Li J."/>
            <person name="Fan D."/>
            <person name="Wang W."/>
            <person name="Fu W."/>
            <person name="Wang T."/>
            <person name="Wang B."/>
            <person name="Zhang J."/>
            <person name="Peng Z."/>
            <person name="Li Y."/>
            <person name="Li N."/>
            <person name="Wang J."/>
            <person name="Chen M."/>
            <person name="He Y."/>
            <person name="Tan F."/>
            <person name="Song X."/>
            <person name="Zheng Q."/>
            <person name="Huang R."/>
            <person name="Yang H."/>
            <person name="Du X."/>
            <person name="Chen L."/>
            <person name="Yang M."/>
            <person name="Gaffney P.M."/>
            <person name="Wang S."/>
            <person name="Luo L."/>
            <person name="She Z."/>
            <person name="Ming Y."/>
            <person name="Huang W."/>
            <person name="Zhang S."/>
            <person name="Huang B."/>
            <person name="Zhang Y."/>
            <person name="Qu T."/>
            <person name="Ni P."/>
            <person name="Miao G."/>
            <person name="Wang J."/>
            <person name="Wang Q."/>
            <person name="Steinberg C.E."/>
            <person name="Wang H."/>
            <person name="Li N."/>
            <person name="Qian L."/>
            <person name="Zhang G."/>
            <person name="Li Y."/>
            <person name="Yang H."/>
            <person name="Liu X."/>
            <person name="Wang J."/>
            <person name="Yin Y."/>
            <person name="Wang J."/>
        </authorList>
    </citation>
    <scope>NUCLEOTIDE SEQUENCE [LARGE SCALE GENOMIC DNA]</scope>
    <source>
        <strain evidence="1">05x7-T-G4-1.051#20</strain>
    </source>
</reference>